<name>A0A4Y3RKC6_9ACTN</name>
<sequence length="244" mass="26650">MKAADLPDLVTHLRTTLAATHGTSVGLSGSLARGDYRTSDNGTVTSDLDLIPIVPRATDVPAVRRQITPVLQDVTDRFAIDATAAITLLAVYRQVPCASYITSMAGRQFLVDPLNLGTAPSFTHTTDDLLPWLIQPITYYLAKASHEDPITNLAKARAAALHLTDHLGLDDRDAPRDLTRTVREVYDRYDVTLLASSAAYLNAPTAPDRFQAVRDLVFMENQGIPFTDSALAAPRRHQRTRSTS</sequence>
<accession>A0A4Y3RKC6</accession>
<gene>
    <name evidence="1" type="ORF">SGA01_27520</name>
</gene>
<evidence type="ECO:0000313" key="1">
    <source>
        <dbReference type="EMBL" id="GEB57147.1"/>
    </source>
</evidence>
<dbReference type="RefSeq" id="WP_141296765.1">
    <property type="nucleotide sequence ID" value="NZ_BJMN01000015.1"/>
</dbReference>
<dbReference type="EMBL" id="BJMN01000015">
    <property type="protein sequence ID" value="GEB57147.1"/>
    <property type="molecule type" value="Genomic_DNA"/>
</dbReference>
<proteinExistence type="predicted"/>
<keyword evidence="2" id="KW-1185">Reference proteome</keyword>
<dbReference type="Proteomes" id="UP000315226">
    <property type="component" value="Unassembled WGS sequence"/>
</dbReference>
<organism evidence="1 2">
    <name type="scientific">Streptomyces gardneri</name>
    <dbReference type="NCBI Taxonomy" id="66892"/>
    <lineage>
        <taxon>Bacteria</taxon>
        <taxon>Bacillati</taxon>
        <taxon>Actinomycetota</taxon>
        <taxon>Actinomycetes</taxon>
        <taxon>Kitasatosporales</taxon>
        <taxon>Streptomycetaceae</taxon>
        <taxon>Streptomyces</taxon>
    </lineage>
</organism>
<dbReference type="OrthoDB" id="4236361at2"/>
<comment type="caution">
    <text evidence="1">The sequence shown here is derived from an EMBL/GenBank/DDBJ whole genome shotgun (WGS) entry which is preliminary data.</text>
</comment>
<reference evidence="1 2" key="1">
    <citation type="submission" date="2019-06" db="EMBL/GenBank/DDBJ databases">
        <title>Whole genome shotgun sequence of Streptomyces gardneri NBRC 12865.</title>
        <authorList>
            <person name="Hosoyama A."/>
            <person name="Uohara A."/>
            <person name="Ohji S."/>
            <person name="Ichikawa N."/>
        </authorList>
    </citation>
    <scope>NUCLEOTIDE SEQUENCE [LARGE SCALE GENOMIC DNA]</scope>
    <source>
        <strain evidence="1 2">NBRC 12865</strain>
    </source>
</reference>
<evidence type="ECO:0000313" key="2">
    <source>
        <dbReference type="Proteomes" id="UP000315226"/>
    </source>
</evidence>
<evidence type="ECO:0008006" key="3">
    <source>
        <dbReference type="Google" id="ProtNLM"/>
    </source>
</evidence>
<dbReference type="AlphaFoldDB" id="A0A4Y3RKC6"/>
<protein>
    <recommendedName>
        <fullName evidence="3">Polymerase nucleotidyl transferase domain-containing protein</fullName>
    </recommendedName>
</protein>